<sequence length="265" mass="29069">MTDLVHHAAERIAKHLRILNGRYPAALPGLESFSRRRGQDGLPDWPEWCWVPMAAAASIVSNASMRNPADIGRVAAVAQWALHTPTIVLPRQEVAERAVPGKAEDIESMDIAIPRDHLLEVLGSSCHYLIQPLDRPHDHAGDWLHGVYVHLEHDSHSGRTEVRFVLDFGSGWNGLIPSFVHADQPTLAWSARDIAATAAPSPVPGEVTADFARVHTWMAWPLLGALLDDDARLVGPTPVPGTTLPAEVPAERWELTYGAPRMRPV</sequence>
<name>A0ABW1NDM3_9ACTN</name>
<keyword evidence="2" id="KW-1185">Reference proteome</keyword>
<evidence type="ECO:0000313" key="1">
    <source>
        <dbReference type="EMBL" id="MFC6080882.1"/>
    </source>
</evidence>
<dbReference type="RefSeq" id="WP_380748128.1">
    <property type="nucleotide sequence ID" value="NZ_JBHSRF010000007.1"/>
</dbReference>
<organism evidence="1 2">
    <name type="scientific">Sphaerisporangium aureirubrum</name>
    <dbReference type="NCBI Taxonomy" id="1544736"/>
    <lineage>
        <taxon>Bacteria</taxon>
        <taxon>Bacillati</taxon>
        <taxon>Actinomycetota</taxon>
        <taxon>Actinomycetes</taxon>
        <taxon>Streptosporangiales</taxon>
        <taxon>Streptosporangiaceae</taxon>
        <taxon>Sphaerisporangium</taxon>
    </lineage>
</organism>
<protein>
    <submittedName>
        <fullName evidence="1">Uncharacterized protein</fullName>
    </submittedName>
</protein>
<dbReference type="EMBL" id="JBHSRF010000007">
    <property type="protein sequence ID" value="MFC6080882.1"/>
    <property type="molecule type" value="Genomic_DNA"/>
</dbReference>
<gene>
    <name evidence="1" type="ORF">ACFP1K_06895</name>
</gene>
<evidence type="ECO:0000313" key="2">
    <source>
        <dbReference type="Proteomes" id="UP001596137"/>
    </source>
</evidence>
<reference evidence="2" key="1">
    <citation type="journal article" date="2019" name="Int. J. Syst. Evol. Microbiol.">
        <title>The Global Catalogue of Microorganisms (GCM) 10K type strain sequencing project: providing services to taxonomists for standard genome sequencing and annotation.</title>
        <authorList>
            <consortium name="The Broad Institute Genomics Platform"/>
            <consortium name="The Broad Institute Genome Sequencing Center for Infectious Disease"/>
            <person name="Wu L."/>
            <person name="Ma J."/>
        </authorList>
    </citation>
    <scope>NUCLEOTIDE SEQUENCE [LARGE SCALE GENOMIC DNA]</scope>
    <source>
        <strain evidence="2">JCM 30346</strain>
    </source>
</reference>
<accession>A0ABW1NDM3</accession>
<comment type="caution">
    <text evidence="1">The sequence shown here is derived from an EMBL/GenBank/DDBJ whole genome shotgun (WGS) entry which is preliminary data.</text>
</comment>
<dbReference type="Proteomes" id="UP001596137">
    <property type="component" value="Unassembled WGS sequence"/>
</dbReference>
<proteinExistence type="predicted"/>